<protein>
    <recommendedName>
        <fullName evidence="6">Twin-arginine translocation pathway signal</fullName>
    </recommendedName>
</protein>
<feature type="transmembrane region" description="Helical" evidence="3">
    <location>
        <begin position="28"/>
        <end position="51"/>
    </location>
</feature>
<dbReference type="GO" id="GO:0016020">
    <property type="term" value="C:membrane"/>
    <property type="evidence" value="ECO:0007669"/>
    <property type="project" value="UniProtKB-SubCell"/>
</dbReference>
<gene>
    <name evidence="4" type="ORF">BST27_02690</name>
</gene>
<accession>A0A1T3WED3</accession>
<evidence type="ECO:0000256" key="3">
    <source>
        <dbReference type="SAM" id="Phobius"/>
    </source>
</evidence>
<dbReference type="AlphaFoldDB" id="A0A1T3WED3"/>
<keyword evidence="5" id="KW-1185">Reference proteome</keyword>
<organism evidence="4 5">
    <name type="scientific">Mycobacterium intermedium</name>
    <dbReference type="NCBI Taxonomy" id="28445"/>
    <lineage>
        <taxon>Bacteria</taxon>
        <taxon>Bacillati</taxon>
        <taxon>Actinomycetota</taxon>
        <taxon>Actinomycetes</taxon>
        <taxon>Mycobacteriales</taxon>
        <taxon>Mycobacteriaceae</taxon>
        <taxon>Mycobacterium</taxon>
        <taxon>Mycobacterium simiae complex</taxon>
    </lineage>
</organism>
<evidence type="ECO:0000313" key="5">
    <source>
        <dbReference type="Proteomes" id="UP000192739"/>
    </source>
</evidence>
<name>A0A1T3WED3_MYCIE</name>
<keyword evidence="3" id="KW-0812">Transmembrane</keyword>
<evidence type="ECO:0000256" key="1">
    <source>
        <dbReference type="ARBA" id="ARBA00004370"/>
    </source>
</evidence>
<evidence type="ECO:0008006" key="6">
    <source>
        <dbReference type="Google" id="ProtNLM"/>
    </source>
</evidence>
<dbReference type="PANTHER" id="PTHR37042">
    <property type="entry name" value="OUTER MEMBRANE PROTEIN RV1973"/>
    <property type="match status" value="1"/>
</dbReference>
<evidence type="ECO:0000313" key="4">
    <source>
        <dbReference type="EMBL" id="ORB10239.1"/>
    </source>
</evidence>
<proteinExistence type="predicted"/>
<sequence length="185" mass="20346">MTVEHEPRPAPGQETAVIRDWVRRCVAAWQPILVTALVIGSLVLAGGTYFFRYEPDSQVGDAAVQQAIRAATEGTVAMLSYSAESLDQDFARAKSHLTGDLLAYYTKFTEETVAPTAKEKRIWASAKVIRAAVAEMRRDSAVVLMFVNQSTEVKEQPQPTVTESNVLVTMAKIDGSWLIAKFDPL</sequence>
<reference evidence="4 5" key="1">
    <citation type="submission" date="2017-02" db="EMBL/GenBank/DDBJ databases">
        <title>The new phylogeny of genus Mycobacterium.</title>
        <authorList>
            <person name="Tortoli E."/>
            <person name="Trovato A."/>
            <person name="Cirillo D.M."/>
        </authorList>
    </citation>
    <scope>NUCLEOTIDE SEQUENCE [LARGE SCALE GENOMIC DNA]</scope>
    <source>
        <strain evidence="4 5">DSM 44049</strain>
    </source>
</reference>
<dbReference type="EMBL" id="MVHT01000004">
    <property type="protein sequence ID" value="ORB10239.1"/>
    <property type="molecule type" value="Genomic_DNA"/>
</dbReference>
<comment type="subcellular location">
    <subcellularLocation>
        <location evidence="1">Membrane</location>
    </subcellularLocation>
</comment>
<keyword evidence="3" id="KW-1133">Transmembrane helix</keyword>
<keyword evidence="2 3" id="KW-0472">Membrane</keyword>
<dbReference type="Proteomes" id="UP000192739">
    <property type="component" value="Unassembled WGS sequence"/>
</dbReference>
<comment type="caution">
    <text evidence="4">The sequence shown here is derived from an EMBL/GenBank/DDBJ whole genome shotgun (WGS) entry which is preliminary data.</text>
</comment>
<evidence type="ECO:0000256" key="2">
    <source>
        <dbReference type="ARBA" id="ARBA00023136"/>
    </source>
</evidence>
<dbReference type="PANTHER" id="PTHR37042:SF4">
    <property type="entry name" value="OUTER MEMBRANE PROTEIN RV1973"/>
    <property type="match status" value="1"/>
</dbReference>